<gene>
    <name evidence="1" type="ORF">LTR97_009126</name>
</gene>
<protein>
    <submittedName>
        <fullName evidence="1">Uncharacterized protein</fullName>
    </submittedName>
</protein>
<dbReference type="EMBL" id="JAVRQU010000015">
    <property type="protein sequence ID" value="KAK5694536.1"/>
    <property type="molecule type" value="Genomic_DNA"/>
</dbReference>
<comment type="caution">
    <text evidence="1">The sequence shown here is derived from an EMBL/GenBank/DDBJ whole genome shotgun (WGS) entry which is preliminary data.</text>
</comment>
<dbReference type="Proteomes" id="UP001310594">
    <property type="component" value="Unassembled WGS sequence"/>
</dbReference>
<dbReference type="AlphaFoldDB" id="A0AAN8A178"/>
<sequence>MSICTRCALRLQRTVTSSSARRAFSQTSTQQKHHGLPVFQESSNAELQDALMSLRSKHIIPAYLPPTQKHLIFGTKNRQLLADNPRTYPIGEEEIPLLWIDRRTKIPNRTKTFNTAIELMSKGDGKEWANLPSLLSGMKSCGAKLPGGVMGKVVRKAANSGRLGVVIQCLQQVEHTGLSLRDEDVLANVMWALHNLAQQNSWSEEATTKAMKWAGEVAVLLETLEHGGGKSRGRGDARTRAEVIGVFLELSAVRAYKYQDGKDTDGKVKMYAERLLACIGDQAQPPSQSPRTQGPQTEMLNGTPIYHGLLLAEKVLGTEMPQHEQARRIREDYEAGLTILAQAIEAQAPKEGSYGGQALVVWRELIRD</sequence>
<accession>A0AAN8A178</accession>
<name>A0AAN8A178_9PEZI</name>
<proteinExistence type="predicted"/>
<evidence type="ECO:0000313" key="2">
    <source>
        <dbReference type="Proteomes" id="UP001310594"/>
    </source>
</evidence>
<reference evidence="1" key="1">
    <citation type="submission" date="2023-08" db="EMBL/GenBank/DDBJ databases">
        <title>Black Yeasts Isolated from many extreme environments.</title>
        <authorList>
            <person name="Coleine C."/>
            <person name="Stajich J.E."/>
            <person name="Selbmann L."/>
        </authorList>
    </citation>
    <scope>NUCLEOTIDE SEQUENCE</scope>
    <source>
        <strain evidence="1">CCFEE 5810</strain>
    </source>
</reference>
<evidence type="ECO:0000313" key="1">
    <source>
        <dbReference type="EMBL" id="KAK5694536.1"/>
    </source>
</evidence>
<organism evidence="1 2">
    <name type="scientific">Elasticomyces elasticus</name>
    <dbReference type="NCBI Taxonomy" id="574655"/>
    <lineage>
        <taxon>Eukaryota</taxon>
        <taxon>Fungi</taxon>
        <taxon>Dikarya</taxon>
        <taxon>Ascomycota</taxon>
        <taxon>Pezizomycotina</taxon>
        <taxon>Dothideomycetes</taxon>
        <taxon>Dothideomycetidae</taxon>
        <taxon>Mycosphaerellales</taxon>
        <taxon>Teratosphaeriaceae</taxon>
        <taxon>Elasticomyces</taxon>
    </lineage>
</organism>